<feature type="transmembrane region" description="Helical" evidence="7">
    <location>
        <begin position="209"/>
        <end position="226"/>
    </location>
</feature>
<evidence type="ECO:0000256" key="4">
    <source>
        <dbReference type="ARBA" id="ARBA00022679"/>
    </source>
</evidence>
<dbReference type="InterPro" id="IPR000700">
    <property type="entry name" value="PAS-assoc_C"/>
</dbReference>
<dbReference type="Proteomes" id="UP000324209">
    <property type="component" value="Chromosome"/>
</dbReference>
<keyword evidence="7" id="KW-0472">Membrane</keyword>
<evidence type="ECO:0000256" key="7">
    <source>
        <dbReference type="SAM" id="Phobius"/>
    </source>
</evidence>
<evidence type="ECO:0000313" key="11">
    <source>
        <dbReference type="Proteomes" id="UP000324209"/>
    </source>
</evidence>
<dbReference type="InterPro" id="IPR004358">
    <property type="entry name" value="Sig_transdc_His_kin-like_C"/>
</dbReference>
<dbReference type="InterPro" id="IPR003594">
    <property type="entry name" value="HATPase_dom"/>
</dbReference>
<dbReference type="EC" id="2.7.13.3" evidence="2"/>
<evidence type="ECO:0000259" key="9">
    <source>
        <dbReference type="PROSITE" id="PS50113"/>
    </source>
</evidence>
<dbReference type="PROSITE" id="PS50109">
    <property type="entry name" value="HIS_KIN"/>
    <property type="match status" value="1"/>
</dbReference>
<dbReference type="NCBIfam" id="TIGR00229">
    <property type="entry name" value="sensory_box"/>
    <property type="match status" value="1"/>
</dbReference>
<dbReference type="Pfam" id="PF17159">
    <property type="entry name" value="MASE3"/>
    <property type="match status" value="1"/>
</dbReference>
<name>A0A5C1QGQ8_9SPIO</name>
<dbReference type="InterPro" id="IPR050736">
    <property type="entry name" value="Sensor_HK_Regulatory"/>
</dbReference>
<dbReference type="PANTHER" id="PTHR43711">
    <property type="entry name" value="TWO-COMPONENT HISTIDINE KINASE"/>
    <property type="match status" value="1"/>
</dbReference>
<dbReference type="SUPFAM" id="SSF55785">
    <property type="entry name" value="PYP-like sensor domain (PAS domain)"/>
    <property type="match status" value="1"/>
</dbReference>
<dbReference type="PRINTS" id="PR00344">
    <property type="entry name" value="BCTRLSENSOR"/>
</dbReference>
<dbReference type="InterPro" id="IPR036097">
    <property type="entry name" value="HisK_dim/P_sf"/>
</dbReference>
<dbReference type="RefSeq" id="WP_149485367.1">
    <property type="nucleotide sequence ID" value="NZ_CP036150.1"/>
</dbReference>
<dbReference type="Pfam" id="PF02518">
    <property type="entry name" value="HATPase_c"/>
    <property type="match status" value="1"/>
</dbReference>
<dbReference type="SUPFAM" id="SSF47384">
    <property type="entry name" value="Homodimeric domain of signal transducing histidine kinase"/>
    <property type="match status" value="1"/>
</dbReference>
<comment type="catalytic activity">
    <reaction evidence="1">
        <text>ATP + protein L-histidine = ADP + protein N-phospho-L-histidine.</text>
        <dbReference type="EC" id="2.7.13.3"/>
    </reaction>
</comment>
<dbReference type="SMART" id="SM00387">
    <property type="entry name" value="HATPase_c"/>
    <property type="match status" value="1"/>
</dbReference>
<dbReference type="KEGG" id="ock:EXM22_04510"/>
<dbReference type="Gene3D" id="3.30.565.10">
    <property type="entry name" value="Histidine kinase-like ATPase, C-terminal domain"/>
    <property type="match status" value="1"/>
</dbReference>
<evidence type="ECO:0000256" key="1">
    <source>
        <dbReference type="ARBA" id="ARBA00000085"/>
    </source>
</evidence>
<dbReference type="GO" id="GO:0000155">
    <property type="term" value="F:phosphorelay sensor kinase activity"/>
    <property type="evidence" value="ECO:0007669"/>
    <property type="project" value="InterPro"/>
</dbReference>
<feature type="transmembrane region" description="Helical" evidence="7">
    <location>
        <begin position="26"/>
        <end position="43"/>
    </location>
</feature>
<dbReference type="InterPro" id="IPR005467">
    <property type="entry name" value="His_kinase_dom"/>
</dbReference>
<keyword evidence="3" id="KW-0597">Phosphoprotein</keyword>
<feature type="transmembrane region" description="Helical" evidence="7">
    <location>
        <begin position="86"/>
        <end position="106"/>
    </location>
</feature>
<dbReference type="OrthoDB" id="9770795at2"/>
<dbReference type="InterPro" id="IPR013655">
    <property type="entry name" value="PAS_fold_3"/>
</dbReference>
<evidence type="ECO:0000313" key="10">
    <source>
        <dbReference type="EMBL" id="QEN07285.1"/>
    </source>
</evidence>
<dbReference type="InterPro" id="IPR003661">
    <property type="entry name" value="HisK_dim/P_dom"/>
</dbReference>
<dbReference type="EMBL" id="CP036150">
    <property type="protein sequence ID" value="QEN07285.1"/>
    <property type="molecule type" value="Genomic_DNA"/>
</dbReference>
<dbReference type="Pfam" id="PF00512">
    <property type="entry name" value="HisKA"/>
    <property type="match status" value="1"/>
</dbReference>
<dbReference type="SUPFAM" id="SSF55874">
    <property type="entry name" value="ATPase domain of HSP90 chaperone/DNA topoisomerase II/histidine kinase"/>
    <property type="match status" value="1"/>
</dbReference>
<reference evidence="10 11" key="1">
    <citation type="submission" date="2019-02" db="EMBL/GenBank/DDBJ databases">
        <title>Complete Genome Sequence and Methylome Analysis of free living Spirochaetas.</title>
        <authorList>
            <person name="Fomenkov A."/>
            <person name="Dubinina G."/>
            <person name="Leshcheva N."/>
            <person name="Mikheeva N."/>
            <person name="Grabovich M."/>
            <person name="Vincze T."/>
            <person name="Roberts R.J."/>
        </authorList>
    </citation>
    <scope>NUCLEOTIDE SEQUENCE [LARGE SCALE GENOMIC DNA]</scope>
    <source>
        <strain evidence="10 11">K2</strain>
    </source>
</reference>
<keyword evidence="7" id="KW-1133">Transmembrane helix</keyword>
<keyword evidence="7" id="KW-0812">Transmembrane</keyword>
<dbReference type="InterPro" id="IPR035965">
    <property type="entry name" value="PAS-like_dom_sf"/>
</dbReference>
<dbReference type="InterPro" id="IPR000014">
    <property type="entry name" value="PAS"/>
</dbReference>
<proteinExistence type="predicted"/>
<dbReference type="InterPro" id="IPR036890">
    <property type="entry name" value="HATPase_C_sf"/>
</dbReference>
<organism evidence="10 11">
    <name type="scientific">Oceanispirochaeta crateris</name>
    <dbReference type="NCBI Taxonomy" id="2518645"/>
    <lineage>
        <taxon>Bacteria</taxon>
        <taxon>Pseudomonadati</taxon>
        <taxon>Spirochaetota</taxon>
        <taxon>Spirochaetia</taxon>
        <taxon>Spirochaetales</taxon>
        <taxon>Spirochaetaceae</taxon>
        <taxon>Oceanispirochaeta</taxon>
    </lineage>
</organism>
<feature type="domain" description="PAC" evidence="9">
    <location>
        <begin position="349"/>
        <end position="400"/>
    </location>
</feature>
<dbReference type="CDD" id="cd00082">
    <property type="entry name" value="HisKA"/>
    <property type="match status" value="1"/>
</dbReference>
<dbReference type="PROSITE" id="PS50113">
    <property type="entry name" value="PAC"/>
    <property type="match status" value="1"/>
</dbReference>
<dbReference type="InterPro" id="IPR033425">
    <property type="entry name" value="MASE3"/>
</dbReference>
<feature type="transmembrane region" description="Helical" evidence="7">
    <location>
        <begin position="49"/>
        <end position="66"/>
    </location>
</feature>
<keyword evidence="5" id="KW-0418">Kinase</keyword>
<evidence type="ECO:0000256" key="2">
    <source>
        <dbReference type="ARBA" id="ARBA00012438"/>
    </source>
</evidence>
<keyword evidence="4" id="KW-0808">Transferase</keyword>
<accession>A0A5C1QGQ8</accession>
<protein>
    <recommendedName>
        <fullName evidence="2">histidine kinase</fullName>
        <ecNumber evidence="2">2.7.13.3</ecNumber>
    </recommendedName>
</protein>
<feature type="transmembrane region" description="Helical" evidence="7">
    <location>
        <begin position="168"/>
        <end position="189"/>
    </location>
</feature>
<sequence length="647" mass="74166">MKCSAKEKESIFRLFKPIQDRSPGKIIFMSLSLLLFTLFSYFVPLLGQAFVQLWTILVAWSLYLFISKTKSLYENKLLSHISHVYLTSGVFNLFMLGNLGTFSIIPGLNGELHFYIASGLLESLGLMVVFIFNGKKKSFGSIQHLYLLLPLLFIPMVLKGLFNDPAGLGSGLSLISKICCLIIVIAFILDFKMILEQGTEDNRMTSSQIALSFLMSILSIGFYCLYDLKNPIFLNLSHVAKILSSYYLYRGIFLEGIIRPLERLKSTEESFKKEQFYYAQTLSAVKDGMFRYYPDSDTLSVSPVWEEMTGYSWPDHTISDEFLHDILTEEGFSRVKKALELSSNRAWPVNEEVQILHKNGTHFWASIRGKMGKDQEDKDCIVGMMTDISWRKKIEQELILAKEKAEESDRLKTTFLANISHEIRTPLNVLLGFTGLIVRDLSDQGSNKEQRMHLQLIRQSSNQLISIISDIIDISKIQNESIHLQVQSISLDSFFKNLYTVYRKLMDDRGKVEIRLSWKIPDPPMNEIFINTDIERFHQIWQNLLNNAMKFIEYGQISYGIFSVDPELKLITFFVEDTGPGISSDKENIIFERFRQGEEGFARRYGGSGLGLTISRELIHLMGGHIRLDQNYTSGARFLFTLPESIE</sequence>
<dbReference type="SMART" id="SM00388">
    <property type="entry name" value="HisKA"/>
    <property type="match status" value="1"/>
</dbReference>
<evidence type="ECO:0000256" key="6">
    <source>
        <dbReference type="ARBA" id="ARBA00023012"/>
    </source>
</evidence>
<dbReference type="Pfam" id="PF08447">
    <property type="entry name" value="PAS_3"/>
    <property type="match status" value="1"/>
</dbReference>
<dbReference type="AlphaFoldDB" id="A0A5C1QGQ8"/>
<dbReference type="Gene3D" id="1.10.287.130">
    <property type="match status" value="1"/>
</dbReference>
<dbReference type="PANTHER" id="PTHR43711:SF1">
    <property type="entry name" value="HISTIDINE KINASE 1"/>
    <property type="match status" value="1"/>
</dbReference>
<evidence type="ECO:0000259" key="8">
    <source>
        <dbReference type="PROSITE" id="PS50109"/>
    </source>
</evidence>
<feature type="transmembrane region" description="Helical" evidence="7">
    <location>
        <begin position="112"/>
        <end position="132"/>
    </location>
</feature>
<keyword evidence="11" id="KW-1185">Reference proteome</keyword>
<feature type="domain" description="Histidine kinase" evidence="8">
    <location>
        <begin position="418"/>
        <end position="646"/>
    </location>
</feature>
<feature type="transmembrane region" description="Helical" evidence="7">
    <location>
        <begin position="144"/>
        <end position="162"/>
    </location>
</feature>
<evidence type="ECO:0000256" key="3">
    <source>
        <dbReference type="ARBA" id="ARBA00022553"/>
    </source>
</evidence>
<keyword evidence="6" id="KW-0902">Two-component regulatory system</keyword>
<dbReference type="Gene3D" id="3.30.450.20">
    <property type="entry name" value="PAS domain"/>
    <property type="match status" value="1"/>
</dbReference>
<evidence type="ECO:0000256" key="5">
    <source>
        <dbReference type="ARBA" id="ARBA00022777"/>
    </source>
</evidence>
<gene>
    <name evidence="10" type="ORF">EXM22_04510</name>
</gene>
<dbReference type="CDD" id="cd00130">
    <property type="entry name" value="PAS"/>
    <property type="match status" value="1"/>
</dbReference>